<dbReference type="Proteomes" id="UP001359559">
    <property type="component" value="Unassembled WGS sequence"/>
</dbReference>
<evidence type="ECO:0000256" key="1">
    <source>
        <dbReference type="ARBA" id="ARBA00004141"/>
    </source>
</evidence>
<dbReference type="PROSITE" id="PS51564">
    <property type="entry name" value="SAM_ICMT"/>
    <property type="match status" value="1"/>
</dbReference>
<evidence type="ECO:0000256" key="4">
    <source>
        <dbReference type="ARBA" id="ARBA00022603"/>
    </source>
</evidence>
<keyword evidence="12" id="KW-1185">Reference proteome</keyword>
<comment type="subcellular location">
    <subcellularLocation>
        <location evidence="10">Endoplasmic reticulum membrane</location>
        <topology evidence="10">Multi-pass membrane protein</topology>
    </subcellularLocation>
    <subcellularLocation>
        <location evidence="1">Membrane</location>
        <topology evidence="1">Multi-pass membrane protein</topology>
    </subcellularLocation>
</comment>
<gene>
    <name evidence="11" type="ORF">RJT34_20124</name>
</gene>
<evidence type="ECO:0000313" key="11">
    <source>
        <dbReference type="EMBL" id="KAK7285355.1"/>
    </source>
</evidence>
<evidence type="ECO:0000256" key="9">
    <source>
        <dbReference type="ARBA" id="ARBA00023136"/>
    </source>
</evidence>
<organism evidence="11 12">
    <name type="scientific">Clitoria ternatea</name>
    <name type="common">Butterfly pea</name>
    <dbReference type="NCBI Taxonomy" id="43366"/>
    <lineage>
        <taxon>Eukaryota</taxon>
        <taxon>Viridiplantae</taxon>
        <taxon>Streptophyta</taxon>
        <taxon>Embryophyta</taxon>
        <taxon>Tracheophyta</taxon>
        <taxon>Spermatophyta</taxon>
        <taxon>Magnoliopsida</taxon>
        <taxon>eudicotyledons</taxon>
        <taxon>Gunneridae</taxon>
        <taxon>Pentapetalae</taxon>
        <taxon>rosids</taxon>
        <taxon>fabids</taxon>
        <taxon>Fabales</taxon>
        <taxon>Fabaceae</taxon>
        <taxon>Papilionoideae</taxon>
        <taxon>50 kb inversion clade</taxon>
        <taxon>NPAAA clade</taxon>
        <taxon>indigoferoid/millettioid clade</taxon>
        <taxon>Phaseoleae</taxon>
        <taxon>Clitoria</taxon>
    </lineage>
</organism>
<sequence>MVFPLYCDWTSNKTSEKQFTLKVLKAHAVSPPALSPSFDCSPYTLWFRFPPFSLPRLVDNIRRQCSFLPLVCYSGDLLPRRDVSATCLRLRQWPATPGVGDLLPAVTHLSSFNIQDSLTCTSVHQLSLSVAYEILGYTGSRQLSQMLLAIIFFHISEYFLAVVIHGRSSVTLKSLLISRHYLLAMIFSFLEYFVEITLSPELKEHWVISDLGLALVVIGEVIRKMGILTAGKAFTHLIRTYPDDQHQLVTHGIYRYIRHPGYCGFLIWSIGTQIMLCNPLSTIGFAVVVWHFFAKRIPYEEFFLRQFFGAQYEEYAQRVVSGVPFVK</sequence>
<dbReference type="EC" id="2.1.1.100" evidence="3 10"/>
<comment type="caution">
    <text evidence="11">The sequence shown here is derived from an EMBL/GenBank/DDBJ whole genome shotgun (WGS) entry which is preliminary data.</text>
</comment>
<evidence type="ECO:0000256" key="8">
    <source>
        <dbReference type="ARBA" id="ARBA00022989"/>
    </source>
</evidence>
<keyword evidence="6 10" id="KW-0949">S-adenosyl-L-methionine</keyword>
<comment type="cofactor">
    <cofactor evidence="10">
        <name>Zn(2+)</name>
        <dbReference type="ChEBI" id="CHEBI:29105"/>
    </cofactor>
    <text evidence="10">Divalent metal cations. Probably Zn(2+).</text>
</comment>
<protein>
    <recommendedName>
        <fullName evidence="3 10">Protein-S-isoprenylcysteine O-methyltransferase</fullName>
        <ecNumber evidence="3 10">2.1.1.100</ecNumber>
    </recommendedName>
</protein>
<dbReference type="GO" id="GO:0004671">
    <property type="term" value="F:protein C-terminal S-isoprenylcysteine carboxyl O-methyltransferase activity"/>
    <property type="evidence" value="ECO:0007669"/>
    <property type="project" value="UniProtKB-EC"/>
</dbReference>
<dbReference type="PANTHER" id="PTHR12714:SF9">
    <property type="entry name" value="PROTEIN-S-ISOPRENYLCYSTEINE O-METHYLTRANSFERASE"/>
    <property type="match status" value="1"/>
</dbReference>
<evidence type="ECO:0000256" key="2">
    <source>
        <dbReference type="ARBA" id="ARBA00009140"/>
    </source>
</evidence>
<dbReference type="Gene3D" id="1.20.120.1630">
    <property type="match status" value="1"/>
</dbReference>
<keyword evidence="10" id="KW-0256">Endoplasmic reticulum</keyword>
<dbReference type="EMBL" id="JAYKXN010000005">
    <property type="protein sequence ID" value="KAK7285355.1"/>
    <property type="molecule type" value="Genomic_DNA"/>
</dbReference>
<evidence type="ECO:0000256" key="7">
    <source>
        <dbReference type="ARBA" id="ARBA00022692"/>
    </source>
</evidence>
<evidence type="ECO:0000256" key="3">
    <source>
        <dbReference type="ARBA" id="ARBA00012151"/>
    </source>
</evidence>
<dbReference type="AlphaFoldDB" id="A0AAN9ISA6"/>
<keyword evidence="4 10" id="KW-0489">Methyltransferase</keyword>
<keyword evidence="8" id="KW-1133">Transmembrane helix</keyword>
<name>A0AAN9ISA6_CLITE</name>
<evidence type="ECO:0000313" key="12">
    <source>
        <dbReference type="Proteomes" id="UP001359559"/>
    </source>
</evidence>
<dbReference type="PANTHER" id="PTHR12714">
    <property type="entry name" value="PROTEIN-S ISOPRENYLCYSTEINE O-METHYLTRANSFERASE"/>
    <property type="match status" value="1"/>
</dbReference>
<dbReference type="Pfam" id="PF04140">
    <property type="entry name" value="ICMT"/>
    <property type="match status" value="1"/>
</dbReference>
<dbReference type="GO" id="GO:0032259">
    <property type="term" value="P:methylation"/>
    <property type="evidence" value="ECO:0007669"/>
    <property type="project" value="UniProtKB-KW"/>
</dbReference>
<proteinExistence type="inferred from homology"/>
<evidence type="ECO:0000256" key="6">
    <source>
        <dbReference type="ARBA" id="ARBA00022691"/>
    </source>
</evidence>
<accession>A0AAN9ISA6</accession>
<evidence type="ECO:0000256" key="10">
    <source>
        <dbReference type="RuleBase" id="RU362022"/>
    </source>
</evidence>
<keyword evidence="7" id="KW-0812">Transmembrane</keyword>
<dbReference type="InterPro" id="IPR025770">
    <property type="entry name" value="PPMT_MeTrfase"/>
</dbReference>
<reference evidence="11 12" key="1">
    <citation type="submission" date="2024-01" db="EMBL/GenBank/DDBJ databases">
        <title>The genomes of 5 underutilized Papilionoideae crops provide insights into root nodulation and disease resistance.</title>
        <authorList>
            <person name="Yuan L."/>
        </authorList>
    </citation>
    <scope>NUCLEOTIDE SEQUENCE [LARGE SCALE GENOMIC DNA]</scope>
    <source>
        <strain evidence="11">LY-2023</strain>
        <tissue evidence="11">Leaf</tissue>
    </source>
</reference>
<comment type="similarity">
    <text evidence="2 10">Belongs to the class VI-like SAM-binding methyltransferase superfamily. Isoprenylcysteine carboxyl methyltransferase family.</text>
</comment>
<dbReference type="InterPro" id="IPR007269">
    <property type="entry name" value="ICMT_MeTrfase"/>
</dbReference>
<keyword evidence="9" id="KW-0472">Membrane</keyword>
<comment type="catalytic activity">
    <reaction evidence="10">
        <text>[protein]-C-terminal S-[(2E,6E)-farnesyl]-L-cysteine + S-adenosyl-L-methionine = [protein]-C-terminal S-[(2E,6E)-farnesyl]-L-cysteine methyl ester + S-adenosyl-L-homocysteine</text>
        <dbReference type="Rhea" id="RHEA:21672"/>
        <dbReference type="Rhea" id="RHEA-COMP:12125"/>
        <dbReference type="Rhea" id="RHEA-COMP:12126"/>
        <dbReference type="ChEBI" id="CHEBI:57856"/>
        <dbReference type="ChEBI" id="CHEBI:59789"/>
        <dbReference type="ChEBI" id="CHEBI:90510"/>
        <dbReference type="ChEBI" id="CHEBI:90511"/>
        <dbReference type="EC" id="2.1.1.100"/>
    </reaction>
</comment>
<evidence type="ECO:0000256" key="5">
    <source>
        <dbReference type="ARBA" id="ARBA00022679"/>
    </source>
</evidence>
<dbReference type="GO" id="GO:0005789">
    <property type="term" value="C:endoplasmic reticulum membrane"/>
    <property type="evidence" value="ECO:0007669"/>
    <property type="project" value="UniProtKB-SubCell"/>
</dbReference>
<keyword evidence="5" id="KW-0808">Transferase</keyword>